<dbReference type="OrthoDB" id="9396544at2759"/>
<comment type="caution">
    <text evidence="17">The sequence shown here is derived from an EMBL/GenBank/DDBJ whole genome shotgun (WGS) entry which is preliminary data.</text>
</comment>
<dbReference type="GO" id="GO:0005769">
    <property type="term" value="C:early endosome"/>
    <property type="evidence" value="ECO:0007669"/>
    <property type="project" value="UniProtKB-SubCell"/>
</dbReference>
<dbReference type="GO" id="GO:0016020">
    <property type="term" value="C:membrane"/>
    <property type="evidence" value="ECO:0007669"/>
    <property type="project" value="UniProtKB-SubCell"/>
</dbReference>
<evidence type="ECO:0000256" key="7">
    <source>
        <dbReference type="ARBA" id="ARBA00022753"/>
    </source>
</evidence>
<dbReference type="GO" id="GO:0070098">
    <property type="term" value="P:chemokine-mediated signaling pathway"/>
    <property type="evidence" value="ECO:0007669"/>
    <property type="project" value="InterPro"/>
</dbReference>
<comment type="subcellular location">
    <subcellularLocation>
        <location evidence="3">Early endosome</location>
    </subcellularLocation>
    <subcellularLocation>
        <location evidence="1">Membrane</location>
        <topology evidence="1">Multi-pass membrane protein</topology>
    </subcellularLocation>
    <subcellularLocation>
        <location evidence="2">Recycling endosome</location>
    </subcellularLocation>
</comment>
<dbReference type="GO" id="GO:0006954">
    <property type="term" value="P:inflammatory response"/>
    <property type="evidence" value="ECO:0007669"/>
    <property type="project" value="InterPro"/>
</dbReference>
<proteinExistence type="inferred from homology"/>
<dbReference type="PANTHER" id="PTHR14181:SF1">
    <property type="entry name" value="ATYPICAL CHEMOKINE RECEPTOR 1"/>
    <property type="match status" value="1"/>
</dbReference>
<organism evidence="17 18">
    <name type="scientific">Turnix velox</name>
    <name type="common">Little buttonquail</name>
    <dbReference type="NCBI Taxonomy" id="2529409"/>
    <lineage>
        <taxon>Eukaryota</taxon>
        <taxon>Metazoa</taxon>
        <taxon>Chordata</taxon>
        <taxon>Craniata</taxon>
        <taxon>Vertebrata</taxon>
        <taxon>Euteleostomi</taxon>
        <taxon>Archelosauria</taxon>
        <taxon>Archosauria</taxon>
        <taxon>Dinosauria</taxon>
        <taxon>Saurischia</taxon>
        <taxon>Theropoda</taxon>
        <taxon>Coelurosauria</taxon>
        <taxon>Aves</taxon>
        <taxon>Neognathae</taxon>
        <taxon>Neoaves</taxon>
        <taxon>Charadriiformes</taxon>
        <taxon>Turnicidae</taxon>
        <taxon>Turnix</taxon>
    </lineage>
</organism>
<feature type="non-terminal residue" evidence="17">
    <location>
        <position position="128"/>
    </location>
</feature>
<keyword evidence="13" id="KW-0325">Glycoprotein</keyword>
<evidence type="ECO:0000256" key="13">
    <source>
        <dbReference type="ARBA" id="ARBA00023180"/>
    </source>
</evidence>
<comment type="similarity">
    <text evidence="4">Belongs to the G-protein coupled receptor 1 family. Atypical chemokine receptor subfamily.</text>
</comment>
<keyword evidence="11" id="KW-1015">Disulfide bond</keyword>
<evidence type="ECO:0000313" key="18">
    <source>
        <dbReference type="Proteomes" id="UP000582182"/>
    </source>
</evidence>
<keyword evidence="6 16" id="KW-0812">Transmembrane</keyword>
<protein>
    <recommendedName>
        <fullName evidence="5">Atypical chemokine receptor 1</fullName>
    </recommendedName>
    <alternativeName>
        <fullName evidence="15">Duffy antigen/chemokine receptor</fullName>
    </alternativeName>
</protein>
<keyword evidence="7" id="KW-0967">Endosome</keyword>
<keyword evidence="18" id="KW-1185">Reference proteome</keyword>
<dbReference type="AlphaFoldDB" id="A0A7L3M0F5"/>
<keyword evidence="8 16" id="KW-1133">Transmembrane helix</keyword>
<feature type="transmembrane region" description="Helical" evidence="16">
    <location>
        <begin position="57"/>
        <end position="78"/>
    </location>
</feature>
<reference evidence="17 18" key="1">
    <citation type="submission" date="2019-09" db="EMBL/GenBank/DDBJ databases">
        <title>Bird 10,000 Genomes (B10K) Project - Family phase.</title>
        <authorList>
            <person name="Zhang G."/>
        </authorList>
    </citation>
    <scope>NUCLEOTIDE SEQUENCE [LARGE SCALE GENOMIC DNA]</scope>
    <source>
        <strain evidence="17">B10K-DU-029-46</strain>
    </source>
</reference>
<keyword evidence="9" id="KW-0297">G-protein coupled receptor</keyword>
<name>A0A7L3M0F5_9CHAR</name>
<dbReference type="Proteomes" id="UP000582182">
    <property type="component" value="Unassembled WGS sequence"/>
</dbReference>
<evidence type="ECO:0000256" key="2">
    <source>
        <dbReference type="ARBA" id="ARBA00004172"/>
    </source>
</evidence>
<evidence type="ECO:0000256" key="1">
    <source>
        <dbReference type="ARBA" id="ARBA00004141"/>
    </source>
</evidence>
<evidence type="ECO:0000256" key="16">
    <source>
        <dbReference type="SAM" id="Phobius"/>
    </source>
</evidence>
<evidence type="ECO:0000256" key="9">
    <source>
        <dbReference type="ARBA" id="ARBA00023040"/>
    </source>
</evidence>
<dbReference type="EMBL" id="VZTY01061419">
    <property type="protein sequence ID" value="NXU60045.1"/>
    <property type="molecule type" value="Genomic_DNA"/>
</dbReference>
<evidence type="ECO:0000256" key="5">
    <source>
        <dbReference type="ARBA" id="ARBA00015484"/>
    </source>
</evidence>
<dbReference type="PRINTS" id="PR01559">
    <property type="entry name" value="DUFFYANTIGEN"/>
</dbReference>
<evidence type="ECO:0000256" key="11">
    <source>
        <dbReference type="ARBA" id="ARBA00023157"/>
    </source>
</evidence>
<evidence type="ECO:0000256" key="15">
    <source>
        <dbReference type="ARBA" id="ARBA00030289"/>
    </source>
</evidence>
<feature type="non-terminal residue" evidence="17">
    <location>
        <position position="1"/>
    </location>
</feature>
<dbReference type="GO" id="GO:0019956">
    <property type="term" value="F:chemokine binding"/>
    <property type="evidence" value="ECO:0007669"/>
    <property type="project" value="InterPro"/>
</dbReference>
<evidence type="ECO:0000256" key="6">
    <source>
        <dbReference type="ARBA" id="ARBA00022692"/>
    </source>
</evidence>
<evidence type="ECO:0000256" key="8">
    <source>
        <dbReference type="ARBA" id="ARBA00022989"/>
    </source>
</evidence>
<dbReference type="GO" id="GO:0055037">
    <property type="term" value="C:recycling endosome"/>
    <property type="evidence" value="ECO:0007669"/>
    <property type="project" value="UniProtKB-SubCell"/>
</dbReference>
<keyword evidence="14" id="KW-0807">Transducer</keyword>
<evidence type="ECO:0000256" key="14">
    <source>
        <dbReference type="ARBA" id="ARBA00023224"/>
    </source>
</evidence>
<evidence type="ECO:0000313" key="17">
    <source>
        <dbReference type="EMBL" id="NXU60045.1"/>
    </source>
</evidence>
<evidence type="ECO:0000256" key="3">
    <source>
        <dbReference type="ARBA" id="ARBA00004412"/>
    </source>
</evidence>
<dbReference type="GO" id="GO:0004930">
    <property type="term" value="F:G protein-coupled receptor activity"/>
    <property type="evidence" value="ECO:0007669"/>
    <property type="project" value="UniProtKB-KW"/>
</dbReference>
<evidence type="ECO:0000256" key="12">
    <source>
        <dbReference type="ARBA" id="ARBA00023170"/>
    </source>
</evidence>
<feature type="transmembrane region" description="Helical" evidence="16">
    <location>
        <begin position="90"/>
        <end position="114"/>
    </location>
</feature>
<dbReference type="PANTHER" id="PTHR14181">
    <property type="entry name" value="DUFFY ANTIGEN/CHEMOKINE RECEPTOR"/>
    <property type="match status" value="1"/>
</dbReference>
<sequence>GVSFWQTPNILESEDSLDLMSILGNFSYDFGNSSEPDYEATPCHNHYCPLFQRVAPIFLAITCVLATLATSTLLVALAKMPQAWSWPHSRVLVAQLGVAMALFTTLLPPLALGIGKGWGVGRGLCSLT</sequence>
<evidence type="ECO:0000256" key="4">
    <source>
        <dbReference type="ARBA" id="ARBA00008790"/>
    </source>
</evidence>
<accession>A0A7L3M0F5</accession>
<gene>
    <name evidence="17" type="primary">Ackr1</name>
    <name evidence="17" type="ORF">TURVEL_R13753</name>
</gene>
<keyword evidence="12" id="KW-0675">Receptor</keyword>
<keyword evidence="10 16" id="KW-0472">Membrane</keyword>
<dbReference type="InterPro" id="IPR005384">
    <property type="entry name" value="Duffy_chemokine_rcpt"/>
</dbReference>
<evidence type="ECO:0000256" key="10">
    <source>
        <dbReference type="ARBA" id="ARBA00023136"/>
    </source>
</evidence>